<dbReference type="Gene3D" id="3.10.450.50">
    <property type="match status" value="2"/>
</dbReference>
<name>A0A5B0WQP7_9GAMM</name>
<accession>A0A5B0WQP7</accession>
<organism evidence="1 2">
    <name type="scientific">Pseudohalioglobus sediminis</name>
    <dbReference type="NCBI Taxonomy" id="2606449"/>
    <lineage>
        <taxon>Bacteria</taxon>
        <taxon>Pseudomonadati</taxon>
        <taxon>Pseudomonadota</taxon>
        <taxon>Gammaproteobacteria</taxon>
        <taxon>Cellvibrionales</taxon>
        <taxon>Halieaceae</taxon>
        <taxon>Pseudohalioglobus</taxon>
    </lineage>
</organism>
<dbReference type="AlphaFoldDB" id="A0A5B0WQP7"/>
<evidence type="ECO:0000313" key="1">
    <source>
        <dbReference type="EMBL" id="KAA1189126.1"/>
    </source>
</evidence>
<dbReference type="GO" id="GO:0030638">
    <property type="term" value="P:polyketide metabolic process"/>
    <property type="evidence" value="ECO:0007669"/>
    <property type="project" value="InterPro"/>
</dbReference>
<evidence type="ECO:0000313" key="2">
    <source>
        <dbReference type="Proteomes" id="UP000323708"/>
    </source>
</evidence>
<dbReference type="PANTHER" id="PTHR38436">
    <property type="entry name" value="POLYKETIDE CYCLASE SNOAL-LIKE DOMAIN"/>
    <property type="match status" value="1"/>
</dbReference>
<sequence length="320" mass="35216">MSVIAEFYAAAAGPDAAGAARSALHEQVAWSVCHPVNDLSGPDAVLTEFMLPLRAALPDLERRPFIEIPGQYQGEQWVAGAGYFCGTFLAPLFGIPPTGRALYLRYSELVRLENGRIIQCYLFPDFLDAMHQAGVYPLRPALGHPGLVMPPATLDGLCGEDTDPAYSASSVQLVMDMLDCLRRYDGRDLESMDLETYWHPDFMWYGPGGIGTTRGIAGFRAHHQGPFLRSFPDRDVDHHACTVACGDYVATGGWPHMHGTHSGGGWLGLPPSGEHLALRVMDIWRRQGNRLKENWVAIDIPHMLAQMGLDVFAEMKAQIK</sequence>
<comment type="caution">
    <text evidence="1">The sequence shown here is derived from an EMBL/GenBank/DDBJ whole genome shotgun (WGS) entry which is preliminary data.</text>
</comment>
<dbReference type="RefSeq" id="WP_149612424.1">
    <property type="nucleotide sequence ID" value="NZ_VTUX01000008.1"/>
</dbReference>
<keyword evidence="2" id="KW-1185">Reference proteome</keyword>
<dbReference type="Proteomes" id="UP000323708">
    <property type="component" value="Unassembled WGS sequence"/>
</dbReference>
<proteinExistence type="predicted"/>
<protein>
    <submittedName>
        <fullName evidence="1">Ester cyclase</fullName>
    </submittedName>
</protein>
<dbReference type="SUPFAM" id="SSF54427">
    <property type="entry name" value="NTF2-like"/>
    <property type="match status" value="2"/>
</dbReference>
<gene>
    <name evidence="1" type="ORF">F0M18_15730</name>
</gene>
<dbReference type="PANTHER" id="PTHR38436:SF1">
    <property type="entry name" value="ESTER CYCLASE"/>
    <property type="match status" value="1"/>
</dbReference>
<reference evidence="1 2" key="1">
    <citation type="submission" date="2019-09" db="EMBL/GenBank/DDBJ databases">
        <authorList>
            <person name="Chen X.-Y."/>
        </authorList>
    </citation>
    <scope>NUCLEOTIDE SEQUENCE [LARGE SCALE GENOMIC DNA]</scope>
    <source>
        <strain evidence="1 2">NY5</strain>
    </source>
</reference>
<dbReference type="Pfam" id="PF07366">
    <property type="entry name" value="SnoaL"/>
    <property type="match status" value="2"/>
</dbReference>
<dbReference type="InterPro" id="IPR009959">
    <property type="entry name" value="Cyclase_SnoaL-like"/>
</dbReference>
<dbReference type="EMBL" id="VTUX01000008">
    <property type="protein sequence ID" value="KAA1189126.1"/>
    <property type="molecule type" value="Genomic_DNA"/>
</dbReference>
<dbReference type="InterPro" id="IPR032710">
    <property type="entry name" value="NTF2-like_dom_sf"/>
</dbReference>